<protein>
    <submittedName>
        <fullName evidence="3">Uncharacterized protein</fullName>
    </submittedName>
</protein>
<dbReference type="RefSeq" id="WP_028380848.1">
    <property type="nucleotide sequence ID" value="NZ_CAAAIT010000003.1"/>
</dbReference>
<keyword evidence="2" id="KW-0472">Membrane</keyword>
<dbReference type="Proteomes" id="UP000277577">
    <property type="component" value="Chromosome"/>
</dbReference>
<evidence type="ECO:0000313" key="4">
    <source>
        <dbReference type="EMBL" id="VEB32762.1"/>
    </source>
</evidence>
<organism evidence="3 5">
    <name type="scientific">Legionella cherrii</name>
    <dbReference type="NCBI Taxonomy" id="28084"/>
    <lineage>
        <taxon>Bacteria</taxon>
        <taxon>Pseudomonadati</taxon>
        <taxon>Pseudomonadota</taxon>
        <taxon>Gammaproteobacteria</taxon>
        <taxon>Legionellales</taxon>
        <taxon>Legionellaceae</taxon>
        <taxon>Legionella</taxon>
    </lineage>
</organism>
<evidence type="ECO:0000256" key="1">
    <source>
        <dbReference type="SAM" id="MobiDB-lite"/>
    </source>
</evidence>
<dbReference type="OrthoDB" id="5653837at2"/>
<proteinExistence type="predicted"/>
<keyword evidence="2" id="KW-0812">Transmembrane</keyword>
<dbReference type="EMBL" id="LR134173">
    <property type="protein sequence ID" value="VEB32762.1"/>
    <property type="molecule type" value="Genomic_DNA"/>
</dbReference>
<feature type="compositionally biased region" description="Basic and acidic residues" evidence="1">
    <location>
        <begin position="123"/>
        <end position="140"/>
    </location>
</feature>
<dbReference type="EMBL" id="LNXW01000009">
    <property type="protein sequence ID" value="KTC82277.1"/>
    <property type="molecule type" value="Genomic_DNA"/>
</dbReference>
<keyword evidence="2" id="KW-1133">Transmembrane helix</keyword>
<reference evidence="4 6" key="2">
    <citation type="submission" date="2018-12" db="EMBL/GenBank/DDBJ databases">
        <authorList>
            <consortium name="Pathogen Informatics"/>
        </authorList>
    </citation>
    <scope>NUCLEOTIDE SEQUENCE [LARGE SCALE GENOMIC DNA]</scope>
    <source>
        <strain evidence="4 6">NCTC11976</strain>
    </source>
</reference>
<name>A0A0W0SHA3_9GAMM</name>
<evidence type="ECO:0000256" key="2">
    <source>
        <dbReference type="SAM" id="Phobius"/>
    </source>
</evidence>
<reference evidence="3 5" key="1">
    <citation type="submission" date="2015-11" db="EMBL/GenBank/DDBJ databases">
        <title>Genomic analysis of 38 Legionella species identifies large and diverse effector repertoires.</title>
        <authorList>
            <person name="Burstein D."/>
            <person name="Amaro F."/>
            <person name="Zusman T."/>
            <person name="Lifshitz Z."/>
            <person name="Cohen O."/>
            <person name="Gilbert J.A."/>
            <person name="Pupko T."/>
            <person name="Shuman H.A."/>
            <person name="Segal G."/>
        </authorList>
    </citation>
    <scope>NUCLEOTIDE SEQUENCE [LARGE SCALE GENOMIC DNA]</scope>
    <source>
        <strain evidence="3 5">ORW</strain>
    </source>
</reference>
<dbReference type="AlphaFoldDB" id="A0A0W0SHA3"/>
<evidence type="ECO:0000313" key="5">
    <source>
        <dbReference type="Proteomes" id="UP000054921"/>
    </source>
</evidence>
<feature type="region of interest" description="Disordered" evidence="1">
    <location>
        <begin position="1"/>
        <end position="39"/>
    </location>
</feature>
<dbReference type="Proteomes" id="UP000054921">
    <property type="component" value="Unassembled WGS sequence"/>
</dbReference>
<accession>A0A0W0SHA3</accession>
<gene>
    <name evidence="3" type="ORF">Lche_0541</name>
    <name evidence="4" type="ORF">NCTC11976_00119</name>
</gene>
<evidence type="ECO:0000313" key="3">
    <source>
        <dbReference type="EMBL" id="KTC82277.1"/>
    </source>
</evidence>
<feature type="transmembrane region" description="Helical" evidence="2">
    <location>
        <begin position="172"/>
        <end position="195"/>
    </location>
</feature>
<keyword evidence="6" id="KW-1185">Reference proteome</keyword>
<feature type="compositionally biased region" description="Basic and acidic residues" evidence="1">
    <location>
        <begin position="25"/>
        <end position="37"/>
    </location>
</feature>
<sequence>MQKKYESTTMGATKKEKKTVSWNDNKTEGKIDEEHLQIGEAASPTKQILEDHIKELQQTGYTELEATAIVGKAQTPSGTVIITEPIFYDSKEKIAERKFLAAQTNSHIGKEESPDSEVNVSSSRDKERWVEAVTTPKEKSPSSGSEAQGAKLALPTQENKQEKENAVNPHSFFSPTTIGVGVILGVAATLGFAALRK</sequence>
<evidence type="ECO:0000313" key="6">
    <source>
        <dbReference type="Proteomes" id="UP000277577"/>
    </source>
</evidence>
<feature type="region of interest" description="Disordered" evidence="1">
    <location>
        <begin position="105"/>
        <end position="171"/>
    </location>
</feature>
<dbReference type="PATRIC" id="fig|28084.5.peg.580"/>